<organism evidence="1 2">
    <name type="scientific">Sphingomonas changbaiensis NBRC 104936</name>
    <dbReference type="NCBI Taxonomy" id="1219043"/>
    <lineage>
        <taxon>Bacteria</taxon>
        <taxon>Pseudomonadati</taxon>
        <taxon>Pseudomonadota</taxon>
        <taxon>Alphaproteobacteria</taxon>
        <taxon>Sphingomonadales</taxon>
        <taxon>Sphingomonadaceae</taxon>
        <taxon>Sphingomonas</taxon>
    </lineage>
</organism>
<dbReference type="Proteomes" id="UP000033202">
    <property type="component" value="Unassembled WGS sequence"/>
</dbReference>
<dbReference type="EMBL" id="BBWU01000001">
    <property type="protein sequence ID" value="GAO37842.1"/>
    <property type="molecule type" value="Genomic_DNA"/>
</dbReference>
<protein>
    <submittedName>
        <fullName evidence="1">Uncharacterized protein</fullName>
    </submittedName>
</protein>
<evidence type="ECO:0000313" key="1">
    <source>
        <dbReference type="EMBL" id="GAO37842.1"/>
    </source>
</evidence>
<evidence type="ECO:0000313" key="2">
    <source>
        <dbReference type="Proteomes" id="UP000033202"/>
    </source>
</evidence>
<sequence>MAELPRPFENDDAEAAAQALGRLNQAASEARTKDAQDALVESALRFMQNERNKRMRNAPR</sequence>
<dbReference type="RefSeq" id="WP_046346718.1">
    <property type="nucleotide sequence ID" value="NZ_BBWU01000001.1"/>
</dbReference>
<gene>
    <name evidence="1" type="ORF">SCH01S_01_00050</name>
</gene>
<proteinExistence type="predicted"/>
<reference evidence="1 2" key="1">
    <citation type="submission" date="2015-04" db="EMBL/GenBank/DDBJ databases">
        <title>Whole genome shotgun sequence of Sphingomonas changbaiensis NBRC 104936.</title>
        <authorList>
            <person name="Katano-Makiyama Y."/>
            <person name="Hosoyama A."/>
            <person name="Hashimoto M."/>
            <person name="Noguchi M."/>
            <person name="Tsuchikane K."/>
            <person name="Ohji S."/>
            <person name="Yamazoe A."/>
            <person name="Ichikawa N."/>
            <person name="Kimura A."/>
            <person name="Fujita N."/>
        </authorList>
    </citation>
    <scope>NUCLEOTIDE SEQUENCE [LARGE SCALE GENOMIC DNA]</scope>
    <source>
        <strain evidence="1 2">NBRC 104936</strain>
    </source>
</reference>
<comment type="caution">
    <text evidence="1">The sequence shown here is derived from an EMBL/GenBank/DDBJ whole genome shotgun (WGS) entry which is preliminary data.</text>
</comment>
<keyword evidence="2" id="KW-1185">Reference proteome</keyword>
<accession>A0A0E9MJ28</accession>
<name>A0A0E9MJ28_9SPHN</name>
<dbReference type="AlphaFoldDB" id="A0A0E9MJ28"/>